<keyword evidence="1" id="KW-0479">Metal-binding</keyword>
<evidence type="ECO:0000256" key="2">
    <source>
        <dbReference type="ARBA" id="ARBA00022771"/>
    </source>
</evidence>
<gene>
    <name evidence="6" type="ORF">TVY486_1102810</name>
</gene>
<accession>G0UAG3</accession>
<dbReference type="Pfam" id="PF01753">
    <property type="entry name" value="zf-MYND"/>
    <property type="match status" value="1"/>
</dbReference>
<dbReference type="InterPro" id="IPR002893">
    <property type="entry name" value="Znf_MYND"/>
</dbReference>
<reference evidence="6" key="1">
    <citation type="journal article" date="2012" name="Proc. Natl. Acad. Sci. U.S.A.">
        <title>Antigenic diversity is generated by distinct evolutionary mechanisms in African trypanosome species.</title>
        <authorList>
            <person name="Jackson A.P."/>
            <person name="Berry A."/>
            <person name="Aslett M."/>
            <person name="Allison H.C."/>
            <person name="Burton P."/>
            <person name="Vavrova-Anderson J."/>
            <person name="Brown R."/>
            <person name="Browne H."/>
            <person name="Corton N."/>
            <person name="Hauser H."/>
            <person name="Gamble J."/>
            <person name="Gilderthorp R."/>
            <person name="Marcello L."/>
            <person name="McQuillan J."/>
            <person name="Otto T.D."/>
            <person name="Quail M.A."/>
            <person name="Sanders M.J."/>
            <person name="van Tonder A."/>
            <person name="Ginger M.L."/>
            <person name="Field M.C."/>
            <person name="Barry J.D."/>
            <person name="Hertz-Fowler C."/>
            <person name="Berriman M."/>
        </authorList>
    </citation>
    <scope>NUCLEOTIDE SEQUENCE</scope>
    <source>
        <strain evidence="6">Y486</strain>
    </source>
</reference>
<evidence type="ECO:0000313" key="6">
    <source>
        <dbReference type="EMBL" id="CCC52796.1"/>
    </source>
</evidence>
<name>G0UAG3_TRYVY</name>
<dbReference type="OMA" id="KCGWCGR"/>
<dbReference type="SUPFAM" id="SSF144232">
    <property type="entry name" value="HIT/MYND zinc finger-like"/>
    <property type="match status" value="1"/>
</dbReference>
<dbReference type="PROSITE" id="PS50865">
    <property type="entry name" value="ZF_MYND_2"/>
    <property type="match status" value="1"/>
</dbReference>
<sequence length="832" mass="90349">MPVAWAFLSDGEACTEPKDIARVFAERYARWLFWVVLPRQWSRDKRHNTLYAPAFQLLFGTSDCSEADATSPAADSVRWQLLFYSLTHSCQEVLWETKGVDLVADIFRCVPAALHPSRFEAVCVTIGDTHERLGLCSTRAVSLFRARVEQVLAPLALQHAGVRWHRAAKGEPGASLDPGGYLPLFVGESVQWAIRQSAGVEDVSAPSQKGNDAVLELFPRLKRLLYTTAFRELDGCGLECPDTACGIDGRRPARLEEARGLAIENRRKRVGHIASFTVPSSYLPSSAREEQPWHVLLVQRPVVEKVEVSIESMDPGPLAPQPIGAEIHLLRDGGEVLYLQSQLCDEKSFNVVYEDMLHEDGELLVQLTPLEGIAFDDIDRYLQLVASHPLQEQLLEWGSRGPLCKGSCSAYTFPKVVYRRPADSVVRDTPIASPHVKIDVLAPRSAGEWAAAAAVLELLSHHATACAGGGYTLSRGITPVSPPAHGDACSWCGRRRDKLLRCGSCRVEMYCCKKHQALDWRGGHRKACDLWRRAREDYEKRVKPILKTSGPELPSTSSLSSAVTLMEFVSGHVGNCGVDTTPLVHVAGIDCDVPAFMSDFASRVALAADGAAWLQLRLLVCSETVAEGDHNAVYAIKSNGSIVRTPPSCVLGDVWHTKSLEGEGDVVALLRLYGMKYHSFVGNATDRNLGPFGAGAAAVEQVPSAVVCFGSLVGCGMTYFAAVAEVLADHFIGVVPVMCTESTLVNAHNTVEALFARLRSSSVAAVRRKQALLSRHSVPGDLIQLNASGMGLSAANAHSDCTGRVSGAALSAKELALSRHPNLYYFVVPCAV</sequence>
<keyword evidence="3" id="KW-0862">Zinc</keyword>
<evidence type="ECO:0000256" key="4">
    <source>
        <dbReference type="PROSITE-ProRule" id="PRU00134"/>
    </source>
</evidence>
<dbReference type="GO" id="GO:0008270">
    <property type="term" value="F:zinc ion binding"/>
    <property type="evidence" value="ECO:0007669"/>
    <property type="project" value="UniProtKB-KW"/>
</dbReference>
<organism evidence="6">
    <name type="scientific">Trypanosoma vivax (strain Y486)</name>
    <dbReference type="NCBI Taxonomy" id="1055687"/>
    <lineage>
        <taxon>Eukaryota</taxon>
        <taxon>Discoba</taxon>
        <taxon>Euglenozoa</taxon>
        <taxon>Kinetoplastea</taxon>
        <taxon>Metakinetoplastina</taxon>
        <taxon>Trypanosomatida</taxon>
        <taxon>Trypanosomatidae</taxon>
        <taxon>Trypanosoma</taxon>
        <taxon>Duttonella</taxon>
    </lineage>
</organism>
<protein>
    <recommendedName>
        <fullName evidence="5">MYND-type domain-containing protein</fullName>
    </recommendedName>
</protein>
<proteinExistence type="predicted"/>
<dbReference type="EMBL" id="HE573027">
    <property type="protein sequence ID" value="CCC52796.1"/>
    <property type="molecule type" value="Genomic_DNA"/>
</dbReference>
<keyword evidence="2 4" id="KW-0863">Zinc-finger</keyword>
<dbReference type="Gene3D" id="6.10.140.2220">
    <property type="match status" value="1"/>
</dbReference>
<dbReference type="AlphaFoldDB" id="G0UAG3"/>
<dbReference type="VEuPathDB" id="TriTrypDB:TvY486_1102810"/>
<feature type="domain" description="MYND-type" evidence="5">
    <location>
        <begin position="489"/>
        <end position="528"/>
    </location>
</feature>
<evidence type="ECO:0000256" key="3">
    <source>
        <dbReference type="ARBA" id="ARBA00022833"/>
    </source>
</evidence>
<evidence type="ECO:0000259" key="5">
    <source>
        <dbReference type="PROSITE" id="PS50865"/>
    </source>
</evidence>
<evidence type="ECO:0000256" key="1">
    <source>
        <dbReference type="ARBA" id="ARBA00022723"/>
    </source>
</evidence>